<accession>A0A1H8LCT3</accession>
<dbReference type="Pfam" id="PF20368">
    <property type="entry name" value="DUF6663"/>
    <property type="match status" value="1"/>
</dbReference>
<dbReference type="OrthoDB" id="212231at2157"/>
<evidence type="ECO:0000313" key="2">
    <source>
        <dbReference type="Proteomes" id="UP000198775"/>
    </source>
</evidence>
<dbReference type="AlphaFoldDB" id="A0A1H8LCT3"/>
<gene>
    <name evidence="1" type="ORF">SAMN05216388_100794</name>
</gene>
<dbReference type="Proteomes" id="UP000198775">
    <property type="component" value="Unassembled WGS sequence"/>
</dbReference>
<sequence>MTATESGTYRVYGSDRGAGELSFVEQGTEQPTYVRTDGYDDPLAEAVADLRPGHLVEATLDWSEEPATITDLTVLNRTLLFVADDTPDIFERAKETFQQARTEEMPIYPTQTFDTDGEPNGVLYVVARQPGERDLFAEFRDGRKTIEPMLGKIEGGGVDPPYEVFYIRPATEPFFVIYIALDAGGLLAETLHDEYDPEHP</sequence>
<evidence type="ECO:0000313" key="1">
    <source>
        <dbReference type="EMBL" id="SEO02990.1"/>
    </source>
</evidence>
<dbReference type="EMBL" id="FOCX01000007">
    <property type="protein sequence ID" value="SEO02990.1"/>
    <property type="molecule type" value="Genomic_DNA"/>
</dbReference>
<reference evidence="2" key="1">
    <citation type="submission" date="2016-10" db="EMBL/GenBank/DDBJ databases">
        <authorList>
            <person name="Varghese N."/>
            <person name="Submissions S."/>
        </authorList>
    </citation>
    <scope>NUCLEOTIDE SEQUENCE [LARGE SCALE GENOMIC DNA]</scope>
    <source>
        <strain evidence="2">IBRC-M 10043</strain>
    </source>
</reference>
<dbReference type="InterPro" id="IPR046604">
    <property type="entry name" value="DUF6663"/>
</dbReference>
<organism evidence="1 2">
    <name type="scientific">Halorientalis persicus</name>
    <dbReference type="NCBI Taxonomy" id="1367881"/>
    <lineage>
        <taxon>Archaea</taxon>
        <taxon>Methanobacteriati</taxon>
        <taxon>Methanobacteriota</taxon>
        <taxon>Stenosarchaea group</taxon>
        <taxon>Halobacteria</taxon>
        <taxon>Halobacteriales</taxon>
        <taxon>Haloarculaceae</taxon>
        <taxon>Halorientalis</taxon>
    </lineage>
</organism>
<keyword evidence="2" id="KW-1185">Reference proteome</keyword>
<proteinExistence type="predicted"/>
<dbReference type="RefSeq" id="WP_092659467.1">
    <property type="nucleotide sequence ID" value="NZ_FOCX01000007.1"/>
</dbReference>
<protein>
    <submittedName>
        <fullName evidence="1">Uncharacterized protein</fullName>
    </submittedName>
</protein>
<name>A0A1H8LCT3_9EURY</name>